<dbReference type="EMBL" id="BNAV01000004">
    <property type="protein sequence ID" value="GHF57655.1"/>
    <property type="molecule type" value="Genomic_DNA"/>
</dbReference>
<evidence type="ECO:0000313" key="2">
    <source>
        <dbReference type="EMBL" id="GHF57655.1"/>
    </source>
</evidence>
<evidence type="ECO:0000313" key="3">
    <source>
        <dbReference type="Proteomes" id="UP000658656"/>
    </source>
</evidence>
<keyword evidence="3" id="KW-1185">Reference proteome</keyword>
<accession>A0A8H9J043</accession>
<reference evidence="2" key="1">
    <citation type="journal article" date="2014" name="Int. J. Syst. Evol. Microbiol.">
        <title>Complete genome sequence of Corynebacterium casei LMG S-19264T (=DSM 44701T), isolated from a smear-ripened cheese.</title>
        <authorList>
            <consortium name="US DOE Joint Genome Institute (JGI-PGF)"/>
            <person name="Walter F."/>
            <person name="Albersmeier A."/>
            <person name="Kalinowski J."/>
            <person name="Ruckert C."/>
        </authorList>
    </citation>
    <scope>NUCLEOTIDE SEQUENCE</scope>
    <source>
        <strain evidence="2">CGMCC 4.7679</strain>
    </source>
</reference>
<reference evidence="2" key="2">
    <citation type="submission" date="2020-09" db="EMBL/GenBank/DDBJ databases">
        <authorList>
            <person name="Sun Q."/>
            <person name="Zhou Y."/>
        </authorList>
    </citation>
    <scope>NUCLEOTIDE SEQUENCE</scope>
    <source>
        <strain evidence="2">CGMCC 4.7679</strain>
    </source>
</reference>
<evidence type="ECO:0008006" key="4">
    <source>
        <dbReference type="Google" id="ProtNLM"/>
    </source>
</evidence>
<dbReference type="OrthoDB" id="3697076at2"/>
<protein>
    <recommendedName>
        <fullName evidence="4">DUF3558 domain-containing protein</fullName>
    </recommendedName>
</protein>
<dbReference type="AlphaFoldDB" id="A0A8H9J043"/>
<sequence length="204" mass="20353">MSKTRAFQLGAAVLAAAAVLSACSGGGGGGSVIPTLNPTSGSAATSSSAAQLAPSVPNPLPTDALVADPCSALSASQVTQIGLTGSGDVTQNDAGSSCTWKSATSSLNSVFVAPLKANKNGLGDIYANKAKDQYFEPTTISGYPAVYAGISDTRSDGDCSLWVGVTDELAVNVQTQIGSGPNKSNPCPVTERVATAMIQHLQSS</sequence>
<name>A0A8H9J043_9PSEU</name>
<evidence type="ECO:0000256" key="1">
    <source>
        <dbReference type="SAM" id="SignalP"/>
    </source>
</evidence>
<feature type="signal peptide" evidence="1">
    <location>
        <begin position="1"/>
        <end position="24"/>
    </location>
</feature>
<dbReference type="Proteomes" id="UP000658656">
    <property type="component" value="Unassembled WGS sequence"/>
</dbReference>
<proteinExistence type="predicted"/>
<gene>
    <name evidence="2" type="ORF">GCM10017566_33620</name>
</gene>
<dbReference type="PROSITE" id="PS51257">
    <property type="entry name" value="PROKAR_LIPOPROTEIN"/>
    <property type="match status" value="1"/>
</dbReference>
<comment type="caution">
    <text evidence="2">The sequence shown here is derived from an EMBL/GenBank/DDBJ whole genome shotgun (WGS) entry which is preliminary data.</text>
</comment>
<organism evidence="2 3">
    <name type="scientific">Amycolatopsis bartoniae</name>
    <dbReference type="NCBI Taxonomy" id="941986"/>
    <lineage>
        <taxon>Bacteria</taxon>
        <taxon>Bacillati</taxon>
        <taxon>Actinomycetota</taxon>
        <taxon>Actinomycetes</taxon>
        <taxon>Pseudonocardiales</taxon>
        <taxon>Pseudonocardiaceae</taxon>
        <taxon>Amycolatopsis</taxon>
    </lineage>
</organism>
<keyword evidence="1" id="KW-0732">Signal</keyword>
<dbReference type="InterPro" id="IPR024520">
    <property type="entry name" value="DUF3558"/>
</dbReference>
<feature type="chain" id="PRO_5038476221" description="DUF3558 domain-containing protein" evidence="1">
    <location>
        <begin position="25"/>
        <end position="204"/>
    </location>
</feature>
<dbReference type="Pfam" id="PF12079">
    <property type="entry name" value="DUF3558"/>
    <property type="match status" value="1"/>
</dbReference>
<dbReference type="RefSeq" id="WP_145932404.1">
    <property type="nucleotide sequence ID" value="NZ_BNAV01000004.1"/>
</dbReference>